<dbReference type="STRING" id="145854.GA0074692_2492"/>
<dbReference type="Pfam" id="PF07687">
    <property type="entry name" value="M20_dimer"/>
    <property type="match status" value="1"/>
</dbReference>
<comment type="similarity">
    <text evidence="1">Belongs to the peptidase M20A family.</text>
</comment>
<evidence type="ECO:0000256" key="2">
    <source>
        <dbReference type="SAM" id="MobiDB-lite"/>
    </source>
</evidence>
<keyword evidence="5" id="KW-1185">Reference proteome</keyword>
<evidence type="ECO:0000313" key="5">
    <source>
        <dbReference type="Proteomes" id="UP000198959"/>
    </source>
</evidence>
<dbReference type="Proteomes" id="UP000198959">
    <property type="component" value="Unassembled WGS sequence"/>
</dbReference>
<dbReference type="GO" id="GO:0005737">
    <property type="term" value="C:cytoplasm"/>
    <property type="evidence" value="ECO:0007669"/>
    <property type="project" value="TreeGrafter"/>
</dbReference>
<feature type="region of interest" description="Disordered" evidence="2">
    <location>
        <begin position="297"/>
        <end position="316"/>
    </location>
</feature>
<dbReference type="NCBIfam" id="TIGR01891">
    <property type="entry name" value="amidohydrolases"/>
    <property type="match status" value="1"/>
</dbReference>
<dbReference type="OrthoDB" id="9781032at2"/>
<dbReference type="InterPro" id="IPR017144">
    <property type="entry name" value="Xaa-Arg_dipeptidase"/>
</dbReference>
<dbReference type="SUPFAM" id="SSF55031">
    <property type="entry name" value="Bacterial exopeptidase dimerisation domain"/>
    <property type="match status" value="1"/>
</dbReference>
<dbReference type="EMBL" id="FMHW01000002">
    <property type="protein sequence ID" value="SCL28210.1"/>
    <property type="molecule type" value="Genomic_DNA"/>
</dbReference>
<dbReference type="RefSeq" id="WP_091643539.1">
    <property type="nucleotide sequence ID" value="NZ_FMHW01000002.1"/>
</dbReference>
<proteinExistence type="inferred from homology"/>
<sequence>MAYPGIRAAVADRRARAVSVSRAIHADPELALREHRSSALLQDWLRDEGFTVAAGVAGLDTAFVGEWGTGRPRIAFMAEYDALPGIGHACGHNLIASGGLLAAAAVRAELERTGAAGTVVVIGTPGEEGAGGKVIELDAGVFDGVDAAMMFHPADRTILTRRMLACLHFDVHFHGVAAHAAKNPADGRSALAAMLLFFNGVDALRQHAGDGSRMHGIITDGGQAPNIVPEHTSATFIVRDVTLERAQALAERVYEVARGAAAMTGTRTEIVPTSPPYAHLNSNHTMAARVGEHLATLGHPHEAPSPTDGTGSTDAGNVSLAVPTVHPFMQIADRGTPGHSRVFAQASGTERAEEAMVAMATALAGLGWDLFTSPTLLAEATEEFRAGGHDPAAALEAVIA</sequence>
<dbReference type="InterPro" id="IPR036264">
    <property type="entry name" value="Bact_exopeptidase_dim_dom"/>
</dbReference>
<evidence type="ECO:0000313" key="4">
    <source>
        <dbReference type="EMBL" id="SCL28210.1"/>
    </source>
</evidence>
<dbReference type="GO" id="GO:0046657">
    <property type="term" value="P:folic acid catabolic process"/>
    <property type="evidence" value="ECO:0007669"/>
    <property type="project" value="TreeGrafter"/>
</dbReference>
<dbReference type="InterPro" id="IPR011650">
    <property type="entry name" value="Peptidase_M20_dimer"/>
</dbReference>
<dbReference type="CDD" id="cd05672">
    <property type="entry name" value="M20_ACY1L2-like"/>
    <property type="match status" value="1"/>
</dbReference>
<name>A0A1C6SFD4_9ACTN</name>
<dbReference type="PANTHER" id="PTHR30575">
    <property type="entry name" value="PEPTIDASE M20"/>
    <property type="match status" value="1"/>
</dbReference>
<dbReference type="GO" id="GO:0071713">
    <property type="term" value="F:para-aminobenzoyl-glutamate hydrolase activity"/>
    <property type="evidence" value="ECO:0007669"/>
    <property type="project" value="TreeGrafter"/>
</dbReference>
<dbReference type="GO" id="GO:0016805">
    <property type="term" value="F:dipeptidase activity"/>
    <property type="evidence" value="ECO:0007669"/>
    <property type="project" value="InterPro"/>
</dbReference>
<dbReference type="FunFam" id="3.30.70.360:FF:000004">
    <property type="entry name" value="Peptidase M20 domain-containing protein 2"/>
    <property type="match status" value="1"/>
</dbReference>
<gene>
    <name evidence="4" type="ORF">GA0074692_2492</name>
</gene>
<organism evidence="4 5">
    <name type="scientific">Micromonospora pallida</name>
    <dbReference type="NCBI Taxonomy" id="145854"/>
    <lineage>
        <taxon>Bacteria</taxon>
        <taxon>Bacillati</taxon>
        <taxon>Actinomycetota</taxon>
        <taxon>Actinomycetes</taxon>
        <taxon>Micromonosporales</taxon>
        <taxon>Micromonosporaceae</taxon>
        <taxon>Micromonospora</taxon>
    </lineage>
</organism>
<evidence type="ECO:0000256" key="1">
    <source>
        <dbReference type="PIRNR" id="PIRNR037226"/>
    </source>
</evidence>
<feature type="compositionally biased region" description="Polar residues" evidence="2">
    <location>
        <begin position="307"/>
        <end position="316"/>
    </location>
</feature>
<keyword evidence="4" id="KW-0378">Hydrolase</keyword>
<accession>A0A1C6SFD4</accession>
<dbReference type="InterPro" id="IPR052030">
    <property type="entry name" value="Peptidase_M20/M20A_hydrolases"/>
</dbReference>
<dbReference type="AlphaFoldDB" id="A0A1C6SFD4"/>
<reference evidence="5" key="1">
    <citation type="submission" date="2016-06" db="EMBL/GenBank/DDBJ databases">
        <authorList>
            <person name="Varghese N."/>
            <person name="Submissions Spin"/>
        </authorList>
    </citation>
    <scope>NUCLEOTIDE SEQUENCE [LARGE SCALE GENOMIC DNA]</scope>
    <source>
        <strain evidence="5">DSM 43817</strain>
    </source>
</reference>
<protein>
    <recommendedName>
        <fullName evidence="1">Peptidase M20 domain-containing protein 2</fullName>
    </recommendedName>
</protein>
<dbReference type="PANTHER" id="PTHR30575:SF0">
    <property type="entry name" value="XAA-ARG DIPEPTIDASE"/>
    <property type="match status" value="1"/>
</dbReference>
<dbReference type="SUPFAM" id="SSF53187">
    <property type="entry name" value="Zn-dependent exopeptidases"/>
    <property type="match status" value="1"/>
</dbReference>
<dbReference type="PIRSF" id="PIRSF037226">
    <property type="entry name" value="Amidohydrolase_ACY1L2_prd"/>
    <property type="match status" value="1"/>
</dbReference>
<dbReference type="Gene3D" id="3.30.70.360">
    <property type="match status" value="1"/>
</dbReference>
<dbReference type="InterPro" id="IPR017439">
    <property type="entry name" value="Amidohydrolase"/>
</dbReference>
<evidence type="ECO:0000259" key="3">
    <source>
        <dbReference type="Pfam" id="PF07687"/>
    </source>
</evidence>
<feature type="domain" description="Peptidase M20 dimerisation" evidence="3">
    <location>
        <begin position="168"/>
        <end position="258"/>
    </location>
</feature>
<dbReference type="Gene3D" id="3.40.630.10">
    <property type="entry name" value="Zn peptidases"/>
    <property type="match status" value="1"/>
</dbReference>
<dbReference type="Pfam" id="PF01546">
    <property type="entry name" value="Peptidase_M20"/>
    <property type="match status" value="1"/>
</dbReference>
<dbReference type="InterPro" id="IPR002933">
    <property type="entry name" value="Peptidase_M20"/>
</dbReference>